<evidence type="ECO:0000259" key="7">
    <source>
        <dbReference type="SMART" id="SM00415"/>
    </source>
</evidence>
<dbReference type="Gene3D" id="1.10.10.10">
    <property type="entry name" value="Winged helix-like DNA-binding domain superfamily/Winged helix DNA-binding domain"/>
    <property type="match status" value="1"/>
</dbReference>
<feature type="region of interest" description="Disordered" evidence="5">
    <location>
        <begin position="211"/>
        <end position="233"/>
    </location>
</feature>
<organism evidence="8 9">
    <name type="scientific">Cyclotella cryptica</name>
    <dbReference type="NCBI Taxonomy" id="29204"/>
    <lineage>
        <taxon>Eukaryota</taxon>
        <taxon>Sar</taxon>
        <taxon>Stramenopiles</taxon>
        <taxon>Ochrophyta</taxon>
        <taxon>Bacillariophyta</taxon>
        <taxon>Coscinodiscophyceae</taxon>
        <taxon>Thalassiosirophycidae</taxon>
        <taxon>Stephanodiscales</taxon>
        <taxon>Stephanodiscaceae</taxon>
        <taxon>Cyclotella</taxon>
    </lineage>
</organism>
<name>A0ABD3PUA7_9STRA</name>
<keyword evidence="6" id="KW-0812">Transmembrane</keyword>
<feature type="domain" description="HSF-type DNA-binding" evidence="7">
    <location>
        <begin position="16"/>
        <end position="115"/>
    </location>
</feature>
<dbReference type="PRINTS" id="PR00056">
    <property type="entry name" value="HSFDOMAIN"/>
</dbReference>
<dbReference type="GO" id="GO:0005634">
    <property type="term" value="C:nucleus"/>
    <property type="evidence" value="ECO:0007669"/>
    <property type="project" value="UniProtKB-SubCell"/>
</dbReference>
<comment type="similarity">
    <text evidence="4">Belongs to the HSF family.</text>
</comment>
<evidence type="ECO:0000256" key="3">
    <source>
        <dbReference type="ARBA" id="ARBA00023242"/>
    </source>
</evidence>
<sequence>METNKTETGSKKAATSADTFPAKTHHLVTHLTETDPEVVTYSPDGAAFYIYDQLELAHKYLPKYFKHSNYGSFVRQLNLYGFTSSRLKWNSDVVAWTHESFHRDKREDLCKIKRSKKAKVSSTPKAVPREVPRPSSTPVSEDAESISLSCQNTTNHDHEGFNETYNHEGQDFPRKFSIDVTQESFHRDKKVDLCNIKRSTNKAKFAFNPKTVPREVPRPSSTPFSEDAESNSPSCQVNKSHSCFHGNGYHEGHDFLRSFSMEVQSEFAYLKQQNRFLEEKLDILLKITLNIDGSSGFRSGEKRRKFDEPYAHSRHMDYARPTHHNYDECKYADDARFSSHHYGEGKFSEDQQYHYNRYEPLPYRTNGKAQPYRSDFPYRKKAVPESIPVRHRKTGTFSEFIDVMMTDENEDCAVSDNHVCDQGNMWEEPLLRSCTIKQVEEVARQDESKQETETFFHNDLEDEALTEAIGDILQHAKSDDPHLFSSSFDTNEGHPMNSYEGGCNAEATGFITMANRTMEKSSGPEPILSTDVVAGNTGDIEEGNLPVGVAVISAEVVQDDLNFINESDHQALQQELDRERQKKKKRRRVIYFLSFIVIALVCVFVTWPLVVIGKHNQMENAELIAETAAVNSSEDSDSIIPDEDGLFDNGLTNQSVAEYDSFGQDDLLAKAQNQSSLARSGVIPLVPRNESLFVKDTSSHTSFSVTIAGAEFSCSQNIPR</sequence>
<feature type="transmembrane region" description="Helical" evidence="6">
    <location>
        <begin position="589"/>
        <end position="610"/>
    </location>
</feature>
<proteinExistence type="inferred from homology"/>
<dbReference type="SUPFAM" id="SSF46785">
    <property type="entry name" value="Winged helix' DNA-binding domain"/>
    <property type="match status" value="1"/>
</dbReference>
<evidence type="ECO:0000256" key="5">
    <source>
        <dbReference type="SAM" id="MobiDB-lite"/>
    </source>
</evidence>
<accession>A0ABD3PUA7</accession>
<dbReference type="InterPro" id="IPR036388">
    <property type="entry name" value="WH-like_DNA-bd_sf"/>
</dbReference>
<evidence type="ECO:0000256" key="2">
    <source>
        <dbReference type="ARBA" id="ARBA00023125"/>
    </source>
</evidence>
<evidence type="ECO:0000313" key="8">
    <source>
        <dbReference type="EMBL" id="KAL3790951.1"/>
    </source>
</evidence>
<dbReference type="SMART" id="SM00415">
    <property type="entry name" value="HSF"/>
    <property type="match status" value="1"/>
</dbReference>
<evidence type="ECO:0000256" key="1">
    <source>
        <dbReference type="ARBA" id="ARBA00004123"/>
    </source>
</evidence>
<evidence type="ECO:0000256" key="4">
    <source>
        <dbReference type="RuleBase" id="RU004020"/>
    </source>
</evidence>
<dbReference type="InterPro" id="IPR036390">
    <property type="entry name" value="WH_DNA-bd_sf"/>
</dbReference>
<dbReference type="EMBL" id="JABMIG020000120">
    <property type="protein sequence ID" value="KAL3790951.1"/>
    <property type="molecule type" value="Genomic_DNA"/>
</dbReference>
<evidence type="ECO:0000256" key="6">
    <source>
        <dbReference type="SAM" id="Phobius"/>
    </source>
</evidence>
<feature type="compositionally biased region" description="Polar residues" evidence="5">
    <location>
        <begin position="219"/>
        <end position="233"/>
    </location>
</feature>
<dbReference type="Pfam" id="PF00447">
    <property type="entry name" value="HSF_DNA-bind"/>
    <property type="match status" value="1"/>
</dbReference>
<dbReference type="InterPro" id="IPR000232">
    <property type="entry name" value="HSF_DNA-bd"/>
</dbReference>
<dbReference type="PANTHER" id="PTHR10015:SF206">
    <property type="entry name" value="HSF-TYPE DNA-BINDING DOMAIN-CONTAINING PROTEIN"/>
    <property type="match status" value="1"/>
</dbReference>
<comment type="subcellular location">
    <subcellularLocation>
        <location evidence="1">Nucleus</location>
    </subcellularLocation>
</comment>
<reference evidence="8 9" key="1">
    <citation type="journal article" date="2020" name="G3 (Bethesda)">
        <title>Improved Reference Genome for Cyclotella cryptica CCMP332, a Model for Cell Wall Morphogenesis, Salinity Adaptation, and Lipid Production in Diatoms (Bacillariophyta).</title>
        <authorList>
            <person name="Roberts W.R."/>
            <person name="Downey K.M."/>
            <person name="Ruck E.C."/>
            <person name="Traller J.C."/>
            <person name="Alverson A.J."/>
        </authorList>
    </citation>
    <scope>NUCLEOTIDE SEQUENCE [LARGE SCALE GENOMIC DNA]</scope>
    <source>
        <strain evidence="8 9">CCMP332</strain>
    </source>
</reference>
<dbReference type="PANTHER" id="PTHR10015">
    <property type="entry name" value="HEAT SHOCK TRANSCRIPTION FACTOR"/>
    <property type="match status" value="1"/>
</dbReference>
<feature type="region of interest" description="Disordered" evidence="5">
    <location>
        <begin position="116"/>
        <end position="145"/>
    </location>
</feature>
<dbReference type="GO" id="GO:0003677">
    <property type="term" value="F:DNA binding"/>
    <property type="evidence" value="ECO:0007669"/>
    <property type="project" value="UniProtKB-KW"/>
</dbReference>
<keyword evidence="9" id="KW-1185">Reference proteome</keyword>
<keyword evidence="3" id="KW-0539">Nucleus</keyword>
<comment type="caution">
    <text evidence="8">The sequence shown here is derived from an EMBL/GenBank/DDBJ whole genome shotgun (WGS) entry which is preliminary data.</text>
</comment>
<protein>
    <recommendedName>
        <fullName evidence="7">HSF-type DNA-binding domain-containing protein</fullName>
    </recommendedName>
</protein>
<keyword evidence="2" id="KW-0238">DNA-binding</keyword>
<dbReference type="Proteomes" id="UP001516023">
    <property type="component" value="Unassembled WGS sequence"/>
</dbReference>
<keyword evidence="6" id="KW-1133">Transmembrane helix</keyword>
<evidence type="ECO:0000313" key="9">
    <source>
        <dbReference type="Proteomes" id="UP001516023"/>
    </source>
</evidence>
<gene>
    <name evidence="8" type="ORF">HJC23_004933</name>
</gene>
<dbReference type="AlphaFoldDB" id="A0ABD3PUA7"/>
<keyword evidence="6" id="KW-0472">Membrane</keyword>